<organism evidence="10 11">
    <name type="scientific">Aporhodopirellula rubra</name>
    <dbReference type="NCBI Taxonomy" id="980271"/>
    <lineage>
        <taxon>Bacteria</taxon>
        <taxon>Pseudomonadati</taxon>
        <taxon>Planctomycetota</taxon>
        <taxon>Planctomycetia</taxon>
        <taxon>Pirellulales</taxon>
        <taxon>Pirellulaceae</taxon>
        <taxon>Aporhodopirellula</taxon>
    </lineage>
</organism>
<evidence type="ECO:0000256" key="3">
    <source>
        <dbReference type="ARBA" id="ARBA00022481"/>
    </source>
</evidence>
<evidence type="ECO:0000256" key="8">
    <source>
        <dbReference type="SAM" id="Phobius"/>
    </source>
</evidence>
<dbReference type="Pfam" id="PF12019">
    <property type="entry name" value="GspH"/>
    <property type="match status" value="1"/>
</dbReference>
<evidence type="ECO:0000256" key="5">
    <source>
        <dbReference type="ARBA" id="ARBA00022692"/>
    </source>
</evidence>
<evidence type="ECO:0000313" key="11">
    <source>
        <dbReference type="Proteomes" id="UP000536179"/>
    </source>
</evidence>
<keyword evidence="2" id="KW-1003">Cell membrane</keyword>
<dbReference type="Proteomes" id="UP000536179">
    <property type="component" value="Unassembled WGS sequence"/>
</dbReference>
<gene>
    <name evidence="10" type="ORF">FHS27_004797</name>
</gene>
<dbReference type="EMBL" id="JACHXU010000019">
    <property type="protein sequence ID" value="MBB3208963.1"/>
    <property type="molecule type" value="Genomic_DNA"/>
</dbReference>
<evidence type="ECO:0000256" key="7">
    <source>
        <dbReference type="ARBA" id="ARBA00023136"/>
    </source>
</evidence>
<keyword evidence="5 8" id="KW-0812">Transmembrane</keyword>
<dbReference type="NCBIfam" id="TIGR02532">
    <property type="entry name" value="IV_pilin_GFxxxE"/>
    <property type="match status" value="1"/>
</dbReference>
<dbReference type="InterPro" id="IPR012902">
    <property type="entry name" value="N_methyl_site"/>
</dbReference>
<comment type="caution">
    <text evidence="10">The sequence shown here is derived from an EMBL/GenBank/DDBJ whole genome shotgun (WGS) entry which is preliminary data.</text>
</comment>
<feature type="domain" description="General secretion pathway GspH" evidence="9">
    <location>
        <begin position="46"/>
        <end position="167"/>
    </location>
</feature>
<proteinExistence type="predicted"/>
<evidence type="ECO:0000259" key="9">
    <source>
        <dbReference type="Pfam" id="PF12019"/>
    </source>
</evidence>
<evidence type="ECO:0000256" key="2">
    <source>
        <dbReference type="ARBA" id="ARBA00022475"/>
    </source>
</evidence>
<dbReference type="InterPro" id="IPR022346">
    <property type="entry name" value="T2SS_GspH"/>
</dbReference>
<keyword evidence="6 8" id="KW-1133">Transmembrane helix</keyword>
<dbReference type="GO" id="GO:0015627">
    <property type="term" value="C:type II protein secretion system complex"/>
    <property type="evidence" value="ECO:0007669"/>
    <property type="project" value="InterPro"/>
</dbReference>
<reference evidence="10 11" key="1">
    <citation type="submission" date="2020-08" db="EMBL/GenBank/DDBJ databases">
        <title>Genomic Encyclopedia of Type Strains, Phase III (KMG-III): the genomes of soil and plant-associated and newly described type strains.</title>
        <authorList>
            <person name="Whitman W."/>
        </authorList>
    </citation>
    <scope>NUCLEOTIDE SEQUENCE [LARGE SCALE GENOMIC DNA]</scope>
    <source>
        <strain evidence="10 11">CECT 8075</strain>
    </source>
</reference>
<evidence type="ECO:0000313" key="10">
    <source>
        <dbReference type="EMBL" id="MBB3208963.1"/>
    </source>
</evidence>
<feature type="transmembrane region" description="Helical" evidence="8">
    <location>
        <begin position="6"/>
        <end position="29"/>
    </location>
</feature>
<protein>
    <submittedName>
        <fullName evidence="10">Prepilin-type N-terminal cleavage/methylation domain-containing protein</fullName>
    </submittedName>
</protein>
<dbReference type="GO" id="GO:0015628">
    <property type="term" value="P:protein secretion by the type II secretion system"/>
    <property type="evidence" value="ECO:0007669"/>
    <property type="project" value="InterPro"/>
</dbReference>
<comment type="subcellular location">
    <subcellularLocation>
        <location evidence="1">Cell inner membrane</location>
        <topology evidence="1">Single-pass membrane protein</topology>
    </subcellularLocation>
</comment>
<name>A0A7W5E3M5_9BACT</name>
<evidence type="ECO:0000256" key="1">
    <source>
        <dbReference type="ARBA" id="ARBA00004377"/>
    </source>
</evidence>
<sequence length="177" mass="19210">MRRNGVTLLEVLMVIFISTAALSIASLSLTSVNRTFLARPGVMDDADEVLRCLRLARETAVMSQCEVSVRHVTLTHPATKLRRVAIEMTGKPSPYRPDVDSNGVGHFGAAAKVGSNWMVDPIWLEERAVVKSSASTIVFRPDGTPSRDTKWQVSINGTTATVVVYSLSGEIELVVSP</sequence>
<dbReference type="AlphaFoldDB" id="A0A7W5E3M5"/>
<accession>A0A7W5E3M5</accession>
<keyword evidence="3" id="KW-0488">Methylation</keyword>
<evidence type="ECO:0000256" key="6">
    <source>
        <dbReference type="ARBA" id="ARBA00022989"/>
    </source>
</evidence>
<keyword evidence="11" id="KW-1185">Reference proteome</keyword>
<keyword evidence="4" id="KW-0997">Cell inner membrane</keyword>
<dbReference type="GO" id="GO:0005886">
    <property type="term" value="C:plasma membrane"/>
    <property type="evidence" value="ECO:0007669"/>
    <property type="project" value="UniProtKB-SubCell"/>
</dbReference>
<dbReference type="RefSeq" id="WP_184307229.1">
    <property type="nucleotide sequence ID" value="NZ_JACHXU010000019.1"/>
</dbReference>
<keyword evidence="7 8" id="KW-0472">Membrane</keyword>
<evidence type="ECO:0000256" key="4">
    <source>
        <dbReference type="ARBA" id="ARBA00022519"/>
    </source>
</evidence>